<dbReference type="GO" id="GO:0008831">
    <property type="term" value="F:dTDP-4-dehydrorhamnose reductase activity"/>
    <property type="evidence" value="ECO:0007669"/>
    <property type="project" value="UniProtKB-EC"/>
</dbReference>
<gene>
    <name evidence="8" type="ORF">FPE01S_02_08060</name>
</gene>
<protein>
    <recommendedName>
        <fullName evidence="4 6">dTDP-4-dehydrorhamnose reductase</fullName>
        <ecNumber evidence="3 6">1.1.1.133</ecNumber>
    </recommendedName>
</protein>
<dbReference type="GO" id="GO:0019305">
    <property type="term" value="P:dTDP-rhamnose biosynthetic process"/>
    <property type="evidence" value="ECO:0007669"/>
    <property type="project" value="UniProtKB-UniPathway"/>
</dbReference>
<feature type="domain" description="RmlD-like substrate binding" evidence="7">
    <location>
        <begin position="3"/>
        <end position="297"/>
    </location>
</feature>
<keyword evidence="9" id="KW-1185">Reference proteome</keyword>
<dbReference type="Pfam" id="PF04321">
    <property type="entry name" value="RmlD_sub_bind"/>
    <property type="match status" value="1"/>
</dbReference>
<evidence type="ECO:0000256" key="2">
    <source>
        <dbReference type="ARBA" id="ARBA00010944"/>
    </source>
</evidence>
<dbReference type="PANTHER" id="PTHR10491:SF4">
    <property type="entry name" value="METHIONINE ADENOSYLTRANSFERASE 2 SUBUNIT BETA"/>
    <property type="match status" value="1"/>
</dbReference>
<organism evidence="8 9">
    <name type="scientific">Flavihumibacter petaseus NBRC 106054</name>
    <dbReference type="NCBI Taxonomy" id="1220578"/>
    <lineage>
        <taxon>Bacteria</taxon>
        <taxon>Pseudomonadati</taxon>
        <taxon>Bacteroidota</taxon>
        <taxon>Chitinophagia</taxon>
        <taxon>Chitinophagales</taxon>
        <taxon>Chitinophagaceae</taxon>
        <taxon>Flavihumibacter</taxon>
    </lineage>
</organism>
<dbReference type="RefSeq" id="WP_046369535.1">
    <property type="nucleotide sequence ID" value="NZ_BBWV01000002.1"/>
</dbReference>
<sequence>MEKILVTGANGMVAQALIKLLLQQGYTVIATGRGPSRLNMTDPSLHYYPADLTHPFELQMVMEKELPQVVVHLAAMTQVDECALRQNEAHVMNVEATARLLLDAESFSSFFILLSTDFVFDGEKGMYIETDEPAPISWYGHTKVEAEALVETAAMDWAIIRTCLVYGAATPGGRQNIFSWVRSSLEAGKPINVVDDQWRTPTAVEDLAAGILLVIRQRAKGLWHLSGEERMTPYRMALAIAAQGGFDGQLLTRVTADSFTQPGKRPLLTGFDISKAKKELGFQPGKFADHIKKMTTEDGQ</sequence>
<evidence type="ECO:0000256" key="3">
    <source>
        <dbReference type="ARBA" id="ARBA00012929"/>
    </source>
</evidence>
<proteinExistence type="inferred from homology"/>
<dbReference type="Proteomes" id="UP000033121">
    <property type="component" value="Unassembled WGS sequence"/>
</dbReference>
<evidence type="ECO:0000313" key="9">
    <source>
        <dbReference type="Proteomes" id="UP000033121"/>
    </source>
</evidence>
<dbReference type="EC" id="1.1.1.133" evidence="3 6"/>
<dbReference type="GO" id="GO:0005829">
    <property type="term" value="C:cytosol"/>
    <property type="evidence" value="ECO:0007669"/>
    <property type="project" value="TreeGrafter"/>
</dbReference>
<dbReference type="EMBL" id="BBWV01000002">
    <property type="protein sequence ID" value="GAO43700.1"/>
    <property type="molecule type" value="Genomic_DNA"/>
</dbReference>
<dbReference type="CDD" id="cd05254">
    <property type="entry name" value="dTDP_HR_like_SDR_e"/>
    <property type="match status" value="1"/>
</dbReference>
<keyword evidence="6" id="KW-0560">Oxidoreductase</keyword>
<dbReference type="SUPFAM" id="SSF51735">
    <property type="entry name" value="NAD(P)-binding Rossmann-fold domains"/>
    <property type="match status" value="1"/>
</dbReference>
<dbReference type="OrthoDB" id="9803892at2"/>
<comment type="caution">
    <text evidence="8">The sequence shown here is derived from an EMBL/GenBank/DDBJ whole genome shotgun (WGS) entry which is preliminary data.</text>
</comment>
<evidence type="ECO:0000256" key="6">
    <source>
        <dbReference type="RuleBase" id="RU364082"/>
    </source>
</evidence>
<evidence type="ECO:0000313" key="8">
    <source>
        <dbReference type="EMBL" id="GAO43700.1"/>
    </source>
</evidence>
<keyword evidence="6" id="KW-0521">NADP</keyword>
<evidence type="ECO:0000256" key="4">
    <source>
        <dbReference type="ARBA" id="ARBA00017099"/>
    </source>
</evidence>
<comment type="pathway">
    <text evidence="1 6">Carbohydrate biosynthesis; dTDP-L-rhamnose biosynthesis.</text>
</comment>
<dbReference type="STRING" id="1220578.FPE01S_02_08060"/>
<comment type="similarity">
    <text evidence="2 6">Belongs to the dTDP-4-dehydrorhamnose reductase family.</text>
</comment>
<dbReference type="AlphaFoldDB" id="A0A0E9N2X1"/>
<evidence type="ECO:0000256" key="5">
    <source>
        <dbReference type="ARBA" id="ARBA00048200"/>
    </source>
</evidence>
<reference evidence="8 9" key="1">
    <citation type="submission" date="2015-04" db="EMBL/GenBank/DDBJ databases">
        <title>Whole genome shotgun sequence of Flavihumibacter petaseus NBRC 106054.</title>
        <authorList>
            <person name="Miyazawa S."/>
            <person name="Hosoyama A."/>
            <person name="Hashimoto M."/>
            <person name="Noguchi M."/>
            <person name="Tsuchikane K."/>
            <person name="Ohji S."/>
            <person name="Yamazoe A."/>
            <person name="Ichikawa N."/>
            <person name="Kimura A."/>
            <person name="Fujita N."/>
        </authorList>
    </citation>
    <scope>NUCLEOTIDE SEQUENCE [LARGE SCALE GENOMIC DNA]</scope>
    <source>
        <strain evidence="8 9">NBRC 106054</strain>
    </source>
</reference>
<dbReference type="InterPro" id="IPR029903">
    <property type="entry name" value="RmlD-like-bd"/>
</dbReference>
<accession>A0A0E9N2X1</accession>
<dbReference type="InterPro" id="IPR005913">
    <property type="entry name" value="dTDP_dehydrorham_reduct"/>
</dbReference>
<dbReference type="UniPathway" id="UPA00124"/>
<dbReference type="Gene3D" id="3.40.50.720">
    <property type="entry name" value="NAD(P)-binding Rossmann-like Domain"/>
    <property type="match status" value="1"/>
</dbReference>
<name>A0A0E9N2X1_9BACT</name>
<comment type="function">
    <text evidence="6">Catalyzes the reduction of dTDP-6-deoxy-L-lyxo-4-hexulose to yield dTDP-L-rhamnose.</text>
</comment>
<dbReference type="InterPro" id="IPR036291">
    <property type="entry name" value="NAD(P)-bd_dom_sf"/>
</dbReference>
<evidence type="ECO:0000256" key="1">
    <source>
        <dbReference type="ARBA" id="ARBA00004781"/>
    </source>
</evidence>
<evidence type="ECO:0000259" key="7">
    <source>
        <dbReference type="Pfam" id="PF04321"/>
    </source>
</evidence>
<dbReference type="PANTHER" id="PTHR10491">
    <property type="entry name" value="DTDP-4-DEHYDRORHAMNOSE REDUCTASE"/>
    <property type="match status" value="1"/>
</dbReference>
<comment type="catalytic activity">
    <reaction evidence="5">
        <text>dTDP-beta-L-rhamnose + NADP(+) = dTDP-4-dehydro-beta-L-rhamnose + NADPH + H(+)</text>
        <dbReference type="Rhea" id="RHEA:21796"/>
        <dbReference type="ChEBI" id="CHEBI:15378"/>
        <dbReference type="ChEBI" id="CHEBI:57510"/>
        <dbReference type="ChEBI" id="CHEBI:57783"/>
        <dbReference type="ChEBI" id="CHEBI:58349"/>
        <dbReference type="ChEBI" id="CHEBI:62830"/>
        <dbReference type="EC" id="1.1.1.133"/>
    </reaction>
</comment>